<proteinExistence type="predicted"/>
<keyword evidence="8 9" id="KW-0472">Membrane</keyword>
<feature type="transmembrane region" description="Helical" evidence="9">
    <location>
        <begin position="331"/>
        <end position="353"/>
    </location>
</feature>
<reference evidence="11 12" key="1">
    <citation type="submission" date="2018-08" db="EMBL/GenBank/DDBJ databases">
        <title>Horizontal acquisition of hydrogen conversion ability and other habitat adaptations in Hydrogenovibrio crunogenus strains.</title>
        <authorList>
            <person name="Gonnella G."/>
            <person name="Adam N."/>
            <person name="Perner M."/>
        </authorList>
    </citation>
    <scope>NUCLEOTIDE SEQUENCE [LARGE SCALE GENOMIC DNA]</scope>
    <source>
        <strain evidence="11 12">SP-41</strain>
    </source>
</reference>
<feature type="transmembrane region" description="Helical" evidence="9">
    <location>
        <begin position="6"/>
        <end position="23"/>
    </location>
</feature>
<evidence type="ECO:0000313" key="12">
    <source>
        <dbReference type="Proteomes" id="UP000296201"/>
    </source>
</evidence>
<feature type="transmembrane region" description="Helical" evidence="9">
    <location>
        <begin position="30"/>
        <end position="47"/>
    </location>
</feature>
<feature type="transmembrane region" description="Helical" evidence="9">
    <location>
        <begin position="268"/>
        <end position="286"/>
    </location>
</feature>
<keyword evidence="7" id="KW-0406">Ion transport</keyword>
<feature type="transmembrane region" description="Helical" evidence="9">
    <location>
        <begin position="120"/>
        <end position="140"/>
    </location>
</feature>
<dbReference type="RefSeq" id="WP_135795874.1">
    <property type="nucleotide sequence ID" value="NZ_CP032096.1"/>
</dbReference>
<organism evidence="11 12">
    <name type="scientific">Hydrogenovibrio crunogenus</name>
    <dbReference type="NCBI Taxonomy" id="39765"/>
    <lineage>
        <taxon>Bacteria</taxon>
        <taxon>Pseudomonadati</taxon>
        <taxon>Pseudomonadota</taxon>
        <taxon>Gammaproteobacteria</taxon>
        <taxon>Thiotrichales</taxon>
        <taxon>Piscirickettsiaceae</taxon>
        <taxon>Hydrogenovibrio</taxon>
    </lineage>
</organism>
<dbReference type="GO" id="GO:0005886">
    <property type="term" value="C:plasma membrane"/>
    <property type="evidence" value="ECO:0007669"/>
    <property type="project" value="UniProtKB-SubCell"/>
</dbReference>
<keyword evidence="2" id="KW-0813">Transport</keyword>
<feature type="transmembrane region" description="Helical" evidence="9">
    <location>
        <begin position="292"/>
        <end position="311"/>
    </location>
</feature>
<dbReference type="GO" id="GO:0015297">
    <property type="term" value="F:antiporter activity"/>
    <property type="evidence" value="ECO:0007669"/>
    <property type="project" value="UniProtKB-KW"/>
</dbReference>
<keyword evidence="12" id="KW-1185">Reference proteome</keyword>
<dbReference type="InterPro" id="IPR038770">
    <property type="entry name" value="Na+/solute_symporter_sf"/>
</dbReference>
<protein>
    <submittedName>
        <fullName evidence="11">K(+)/H(+) antiporter NhaP2</fullName>
    </submittedName>
</protein>
<comment type="subcellular location">
    <subcellularLocation>
        <location evidence="1">Cell membrane</location>
        <topology evidence="1">Multi-pass membrane protein</topology>
    </subcellularLocation>
</comment>
<feature type="transmembrane region" description="Helical" evidence="9">
    <location>
        <begin position="187"/>
        <end position="207"/>
    </location>
</feature>
<keyword evidence="3" id="KW-0050">Antiport</keyword>
<feature type="transmembrane region" description="Helical" evidence="9">
    <location>
        <begin position="365"/>
        <end position="389"/>
    </location>
</feature>
<evidence type="ECO:0000256" key="8">
    <source>
        <dbReference type="ARBA" id="ARBA00023136"/>
    </source>
</evidence>
<dbReference type="Pfam" id="PF00999">
    <property type="entry name" value="Na_H_Exchanger"/>
    <property type="match status" value="1"/>
</dbReference>
<feature type="domain" description="Cation/H+ exchanger transmembrane" evidence="10">
    <location>
        <begin position="24"/>
        <end position="390"/>
    </location>
</feature>
<dbReference type="InterPro" id="IPR006153">
    <property type="entry name" value="Cation/H_exchanger_TM"/>
</dbReference>
<evidence type="ECO:0000259" key="10">
    <source>
        <dbReference type="Pfam" id="PF00999"/>
    </source>
</evidence>
<dbReference type="PANTHER" id="PTHR32507">
    <property type="entry name" value="NA(+)/H(+) ANTIPORTER 1"/>
    <property type="match status" value="1"/>
</dbReference>
<dbReference type="AlphaFoldDB" id="A0A4P7P033"/>
<feature type="transmembrane region" description="Helical" evidence="9">
    <location>
        <begin position="59"/>
        <end position="79"/>
    </location>
</feature>
<evidence type="ECO:0000256" key="7">
    <source>
        <dbReference type="ARBA" id="ARBA00023065"/>
    </source>
</evidence>
<keyword evidence="5 9" id="KW-0812">Transmembrane</keyword>
<feature type="transmembrane region" description="Helical" evidence="9">
    <location>
        <begin position="152"/>
        <end position="175"/>
    </location>
</feature>
<evidence type="ECO:0000256" key="6">
    <source>
        <dbReference type="ARBA" id="ARBA00022989"/>
    </source>
</evidence>
<feature type="transmembrane region" description="Helical" evidence="9">
    <location>
        <begin position="214"/>
        <end position="232"/>
    </location>
</feature>
<accession>A0A4P7P033</accession>
<dbReference type="PANTHER" id="PTHR32507:SF0">
    <property type="entry name" value="NA(+)_H(+) ANTIPORTER 2-RELATED"/>
    <property type="match status" value="1"/>
</dbReference>
<name>A0A4P7P033_9GAMM</name>
<evidence type="ECO:0000313" key="11">
    <source>
        <dbReference type="EMBL" id="QBZ83239.1"/>
    </source>
</evidence>
<evidence type="ECO:0000256" key="4">
    <source>
        <dbReference type="ARBA" id="ARBA00022475"/>
    </source>
</evidence>
<dbReference type="Proteomes" id="UP000296201">
    <property type="component" value="Chromosome"/>
</dbReference>
<dbReference type="EMBL" id="CP032096">
    <property type="protein sequence ID" value="QBZ83239.1"/>
    <property type="molecule type" value="Genomic_DNA"/>
</dbReference>
<dbReference type="GO" id="GO:1902600">
    <property type="term" value="P:proton transmembrane transport"/>
    <property type="evidence" value="ECO:0007669"/>
    <property type="project" value="InterPro"/>
</dbReference>
<dbReference type="Gene3D" id="1.20.1530.20">
    <property type="match status" value="1"/>
</dbReference>
<evidence type="ECO:0000256" key="3">
    <source>
        <dbReference type="ARBA" id="ARBA00022449"/>
    </source>
</evidence>
<keyword evidence="4" id="KW-1003">Cell membrane</keyword>
<dbReference type="OrthoDB" id="570124at2"/>
<evidence type="ECO:0000256" key="9">
    <source>
        <dbReference type="SAM" id="Phobius"/>
    </source>
</evidence>
<evidence type="ECO:0000256" key="1">
    <source>
        <dbReference type="ARBA" id="ARBA00004651"/>
    </source>
</evidence>
<evidence type="ECO:0000256" key="2">
    <source>
        <dbReference type="ARBA" id="ARBA00022448"/>
    </source>
</evidence>
<feature type="transmembrane region" description="Helical" evidence="9">
    <location>
        <begin position="91"/>
        <end position="114"/>
    </location>
</feature>
<evidence type="ECO:0000256" key="5">
    <source>
        <dbReference type="ARBA" id="ARBA00022692"/>
    </source>
</evidence>
<gene>
    <name evidence="11" type="primary">nhaP2</name>
    <name evidence="11" type="ORF">GHNINEIG_01287</name>
</gene>
<sequence length="611" mass="68058">MFEYLSIPLQLSLLVLFGMLSQWFGWKLRLPAIIFLLLTGIILGPVLEWLNPDILLGDLLFPFVSLGVAIILFEGSLTLRFSEIKGVKYYIRNLTTIGVLITWIVMAVGAHYLASLDWPIAFLFGAIVTVTGPTVIMPMLRSMKITERVGSVLRWEGIIIDPIGAMLAILVYVFIVSSANHTDVLLTFLELIAIGTTLGLLGGWFIAKCLKNHWIPNYLTNFFSLTVVLLMFTVSNQISHESGLVAVTVMGVYLANQKDISMHSILDFKEHLTVLLISLLFIVLAARMDFDLLFSLSWSALLLLVIAQFVARPLSVFISTIGGKELKFNELILLSWISPRGIVAAAISALFAIRLEENGISGAETILPLVFIMIMGTVLFQSLTAGFLARKLKLSHIDTQGALIVGANKVSIAIAQALKDQGLEVMIATQSRAADKEAKMHGIKTYYGDLLSKKAELYLDINPYKVMLLMDFKSELHPLYYTHFRADFGPENIYALSTVPSSEISEEKSLSTNLNPRVLFGDEVTWPMLSNLINQGAEVRVTNITENFSFKDYQEYWQDKATPLFAISPKEEFYIFAEDSNIKVEAGWKVGSLVLDAKKDTSKTMLSEKKK</sequence>
<keyword evidence="6 9" id="KW-1133">Transmembrane helix</keyword>